<accession>A0A1H6CZH1</accession>
<evidence type="ECO:0000256" key="2">
    <source>
        <dbReference type="ARBA" id="ARBA00022475"/>
    </source>
</evidence>
<keyword evidence="5 6" id="KW-0472">Membrane</keyword>
<dbReference type="PANTHER" id="PTHR30287:SF1">
    <property type="entry name" value="INNER MEMBRANE PROTEIN"/>
    <property type="match status" value="1"/>
</dbReference>
<evidence type="ECO:0000259" key="7">
    <source>
        <dbReference type="Pfam" id="PF02687"/>
    </source>
</evidence>
<gene>
    <name evidence="8" type="ORF">SAMN05444390_104344</name>
</gene>
<organism evidence="8 9">
    <name type="scientific">Marinobacterium lutimaris</name>
    <dbReference type="NCBI Taxonomy" id="568106"/>
    <lineage>
        <taxon>Bacteria</taxon>
        <taxon>Pseudomonadati</taxon>
        <taxon>Pseudomonadota</taxon>
        <taxon>Gammaproteobacteria</taxon>
        <taxon>Oceanospirillales</taxon>
        <taxon>Oceanospirillaceae</taxon>
        <taxon>Marinobacterium</taxon>
    </lineage>
</organism>
<dbReference type="Proteomes" id="UP000236745">
    <property type="component" value="Unassembled WGS sequence"/>
</dbReference>
<keyword evidence="9" id="KW-1185">Reference proteome</keyword>
<evidence type="ECO:0000256" key="5">
    <source>
        <dbReference type="ARBA" id="ARBA00023136"/>
    </source>
</evidence>
<keyword evidence="4 6" id="KW-1133">Transmembrane helix</keyword>
<dbReference type="InterPro" id="IPR038766">
    <property type="entry name" value="Membrane_comp_ABC_pdt"/>
</dbReference>
<protein>
    <submittedName>
        <fullName evidence="8">Putative ABC transport system permease protein</fullName>
    </submittedName>
</protein>
<feature type="transmembrane region" description="Helical" evidence="6">
    <location>
        <begin position="466"/>
        <end position="486"/>
    </location>
</feature>
<feature type="transmembrane region" description="Helical" evidence="6">
    <location>
        <begin position="303"/>
        <end position="326"/>
    </location>
</feature>
<feature type="domain" description="ABC3 transporter permease C-terminal" evidence="7">
    <location>
        <begin position="261"/>
        <end position="376"/>
    </location>
</feature>
<evidence type="ECO:0000313" key="8">
    <source>
        <dbReference type="EMBL" id="SEG78164.1"/>
    </source>
</evidence>
<proteinExistence type="predicted"/>
<name>A0A1H6CZH1_9GAMM</name>
<sequence length="828" mass="91769">MNLLPRLALRQLKTQLRTTEWRALLLATLIAITLTTLLTLLGDRLERGLLRESANLLGADLVLSSGRPLSDERLQEIAANDVTSTQVVQFPSMVSNPDAGEETPPMLVSVRAADPPYPLRGEIITEPAHTSDLPASGNVWIEARVMSQLGLEIGDRLQLGYSEFTVSAELISSPDRGTGFRSFSPHIIIDRADLEATGVLAPGSRASFRVLMSGDKEQIAALDAQLRPSLADYERLLALQTDQPVTGNALGNALAYLKLSALTALLLSALTILLSLRRFSQKQFTRSALLLNLGLNPAQLVRVYLYQLLFAWGLLALIGTAIAALVDGLVQSWLINLLPQRLPDPAFYTWFSGAALGLVMLILLGLPPVLSLARIPVAHLLRGDTPPQDRRARVLQASCLVILAVTLLLFLQAPAAALILLGLLVIGGLVFGYIAQFLLEKLAEPMAGKLLLGRLLRLRLRQQRKWHRLQSAVIVLLLTLLAVVWVSRADLLSEWRAKFPTDTPNFFVINIQPWQKPDLDGFLQDNSIDSTLYPMIRGRLNELNGEPIRPQLTEEQLQNNTLRRELNLSWTRDRPEHNELLAGQWWETTPDRPQISVEQDMMEDLGLELGDSLGFDIGGQQVSAEITSIRGVEWTSFRPNFYVIFSPGALENYPGTWITSFRLEGERKQLATEMLRDFPSLTLIDIDQLLAQLGTWLKRLGDSSAMILALTLLCGLILMAVTLLQALEQRRFESALMQTLGASGEQTRRLDLLEFLLLGLVCGVLAGVASEITLAGLHVQLLDVEPKLHPWLWISLPALASLFFVATGFLIRRPLRLDQCYRLLRSQS</sequence>
<feature type="transmembrane region" description="Helical" evidence="6">
    <location>
        <begin position="394"/>
        <end position="411"/>
    </location>
</feature>
<evidence type="ECO:0000256" key="3">
    <source>
        <dbReference type="ARBA" id="ARBA00022692"/>
    </source>
</evidence>
<feature type="transmembrane region" description="Helical" evidence="6">
    <location>
        <begin position="755"/>
        <end position="779"/>
    </location>
</feature>
<dbReference type="EMBL" id="FNVQ01000004">
    <property type="protein sequence ID" value="SEG78164.1"/>
    <property type="molecule type" value="Genomic_DNA"/>
</dbReference>
<feature type="transmembrane region" description="Helical" evidence="6">
    <location>
        <begin position="417"/>
        <end position="439"/>
    </location>
</feature>
<keyword evidence="3 6" id="KW-0812">Transmembrane</keyword>
<feature type="domain" description="ABC3 transporter permease C-terminal" evidence="7">
    <location>
        <begin position="706"/>
        <end position="812"/>
    </location>
</feature>
<dbReference type="RefSeq" id="WP_104004712.1">
    <property type="nucleotide sequence ID" value="NZ_FNVQ01000004.1"/>
</dbReference>
<comment type="subcellular location">
    <subcellularLocation>
        <location evidence="1">Cell membrane</location>
        <topology evidence="1">Multi-pass membrane protein</topology>
    </subcellularLocation>
</comment>
<dbReference type="Pfam" id="PF02687">
    <property type="entry name" value="FtsX"/>
    <property type="match status" value="2"/>
</dbReference>
<feature type="transmembrane region" description="Helical" evidence="6">
    <location>
        <begin position="705"/>
        <end position="727"/>
    </location>
</feature>
<evidence type="ECO:0000256" key="4">
    <source>
        <dbReference type="ARBA" id="ARBA00022989"/>
    </source>
</evidence>
<feature type="transmembrane region" description="Helical" evidence="6">
    <location>
        <begin position="791"/>
        <end position="811"/>
    </location>
</feature>
<feature type="transmembrane region" description="Helical" evidence="6">
    <location>
        <begin position="346"/>
        <end position="373"/>
    </location>
</feature>
<dbReference type="PANTHER" id="PTHR30287">
    <property type="entry name" value="MEMBRANE COMPONENT OF PREDICTED ABC SUPERFAMILY METABOLITE UPTAKE TRANSPORTER"/>
    <property type="match status" value="1"/>
</dbReference>
<evidence type="ECO:0000313" key="9">
    <source>
        <dbReference type="Proteomes" id="UP000236745"/>
    </source>
</evidence>
<reference evidence="8 9" key="1">
    <citation type="submission" date="2016-10" db="EMBL/GenBank/DDBJ databases">
        <authorList>
            <person name="de Groot N.N."/>
        </authorList>
    </citation>
    <scope>NUCLEOTIDE SEQUENCE [LARGE SCALE GENOMIC DNA]</scope>
    <source>
        <strain evidence="8 9">DSM 22012</strain>
    </source>
</reference>
<dbReference type="GO" id="GO:0005886">
    <property type="term" value="C:plasma membrane"/>
    <property type="evidence" value="ECO:0007669"/>
    <property type="project" value="UniProtKB-SubCell"/>
</dbReference>
<feature type="transmembrane region" description="Helical" evidence="6">
    <location>
        <begin position="21"/>
        <end position="41"/>
    </location>
</feature>
<dbReference type="OrthoDB" id="5292592at2"/>
<evidence type="ECO:0000256" key="1">
    <source>
        <dbReference type="ARBA" id="ARBA00004651"/>
    </source>
</evidence>
<dbReference type="InterPro" id="IPR003838">
    <property type="entry name" value="ABC3_permease_C"/>
</dbReference>
<dbReference type="AlphaFoldDB" id="A0A1H6CZH1"/>
<keyword evidence="2" id="KW-1003">Cell membrane</keyword>
<evidence type="ECO:0000256" key="6">
    <source>
        <dbReference type="SAM" id="Phobius"/>
    </source>
</evidence>
<feature type="transmembrane region" description="Helical" evidence="6">
    <location>
        <begin position="253"/>
        <end position="276"/>
    </location>
</feature>